<dbReference type="HOGENOM" id="CLU_2023001_0_0_7"/>
<gene>
    <name evidence="1" type="ordered locus">DaAHT2_0081</name>
</gene>
<reference evidence="2" key="1">
    <citation type="submission" date="2010-02" db="EMBL/GenBank/DDBJ databases">
        <title>Complete sequence of Desulfurivibrio alkaliphilus AHT2.</title>
        <authorList>
            <consortium name="US DOE Joint Genome Institute"/>
            <person name="Pitluck S."/>
            <person name="Chertkov O."/>
            <person name="Detter J.C."/>
            <person name="Han C."/>
            <person name="Tapia R."/>
            <person name="Larimer F."/>
            <person name="Land M."/>
            <person name="Hauser L."/>
            <person name="Kyrpides N."/>
            <person name="Mikhailova N."/>
            <person name="Sorokin D.Y."/>
            <person name="Muyzer G."/>
            <person name="Woyke T."/>
        </authorList>
    </citation>
    <scope>NUCLEOTIDE SEQUENCE [LARGE SCALE GENOMIC DNA]</scope>
    <source>
        <strain evidence="2">DSM 19089 / UNIQEM U267 / AHT2</strain>
    </source>
</reference>
<keyword evidence="1" id="KW-0378">Hydrolase</keyword>
<dbReference type="eggNOG" id="ENOG50343P0">
    <property type="taxonomic scope" value="Bacteria"/>
</dbReference>
<dbReference type="EMBL" id="CP001940">
    <property type="protein sequence ID" value="ADH84794.1"/>
    <property type="molecule type" value="Genomic_DNA"/>
</dbReference>
<keyword evidence="1" id="KW-0547">Nucleotide-binding</keyword>
<keyword evidence="2" id="KW-1185">Reference proteome</keyword>
<dbReference type="PROSITE" id="PS51257">
    <property type="entry name" value="PROKAR_LIPOPROTEIN"/>
    <property type="match status" value="1"/>
</dbReference>
<keyword evidence="1" id="KW-0067">ATP-binding</keyword>
<evidence type="ECO:0000313" key="1">
    <source>
        <dbReference type="EMBL" id="ADH84794.1"/>
    </source>
</evidence>
<dbReference type="Gene3D" id="2.40.50.140">
    <property type="entry name" value="Nucleic acid-binding proteins"/>
    <property type="match status" value="1"/>
</dbReference>
<dbReference type="Proteomes" id="UP000001508">
    <property type="component" value="Chromosome"/>
</dbReference>
<dbReference type="AlphaFoldDB" id="D6Z5D7"/>
<proteinExistence type="predicted"/>
<dbReference type="RefSeq" id="WP_013162325.1">
    <property type="nucleotide sequence ID" value="NC_014216.1"/>
</dbReference>
<keyword evidence="1" id="KW-0347">Helicase</keyword>
<evidence type="ECO:0000313" key="2">
    <source>
        <dbReference type="Proteomes" id="UP000001508"/>
    </source>
</evidence>
<organism evidence="1 2">
    <name type="scientific">Desulfurivibrio alkaliphilus (strain DSM 19089 / UNIQEM U267 / AHT2)</name>
    <dbReference type="NCBI Taxonomy" id="589865"/>
    <lineage>
        <taxon>Bacteria</taxon>
        <taxon>Pseudomonadati</taxon>
        <taxon>Thermodesulfobacteriota</taxon>
        <taxon>Desulfobulbia</taxon>
        <taxon>Desulfobulbales</taxon>
        <taxon>Desulfobulbaceae</taxon>
        <taxon>Desulfurivibrio</taxon>
    </lineage>
</organism>
<dbReference type="InterPro" id="IPR012340">
    <property type="entry name" value="NA-bd_OB-fold"/>
</dbReference>
<protein>
    <submittedName>
        <fullName evidence="1">Nucleic acid binding OB-fold tRNA/helicase-type</fullName>
    </submittedName>
</protein>
<dbReference type="STRING" id="589865.DaAHT2_0081"/>
<accession>D6Z5D7</accession>
<dbReference type="InParanoid" id="D6Z5D7"/>
<name>D6Z5D7_DESAT</name>
<dbReference type="GO" id="GO:0004386">
    <property type="term" value="F:helicase activity"/>
    <property type="evidence" value="ECO:0007669"/>
    <property type="project" value="UniProtKB-KW"/>
</dbReference>
<sequence>MKRVNKTTRRPWVPMLLALLFMGLLLSGCGKETYGEGVDPSAPRVAVQDIFLQPQLLNQKVTVQGTVYTQCESNGCWFVLRDETAQIYIDLSTNNFELPPMPGRRVMATGTVTTFQNNLLLIAQGVETI</sequence>
<dbReference type="KEGG" id="dak:DaAHT2_0081"/>